<dbReference type="InterPro" id="IPR006913">
    <property type="entry name" value="CENP-V/GFA"/>
</dbReference>
<feature type="domain" description="CENP-V/GFA" evidence="4">
    <location>
        <begin position="12"/>
        <end position="133"/>
    </location>
</feature>
<comment type="caution">
    <text evidence="5">The sequence shown here is derived from an EMBL/GenBank/DDBJ whole genome shotgun (WGS) entry which is preliminary data.</text>
</comment>
<reference evidence="5" key="1">
    <citation type="submission" date="2020-05" db="EMBL/GenBank/DDBJ databases">
        <title>Mycena genomes resolve the evolution of fungal bioluminescence.</title>
        <authorList>
            <person name="Tsai I.J."/>
        </authorList>
    </citation>
    <scope>NUCLEOTIDE SEQUENCE</scope>
    <source>
        <strain evidence="5">160909Yilan</strain>
    </source>
</reference>
<dbReference type="InterPro" id="IPR052355">
    <property type="entry name" value="CENP-V-like"/>
</dbReference>
<dbReference type="PROSITE" id="PS51891">
    <property type="entry name" value="CENP_V_GFA"/>
    <property type="match status" value="2"/>
</dbReference>
<dbReference type="GO" id="GO:0046872">
    <property type="term" value="F:metal ion binding"/>
    <property type="evidence" value="ECO:0007669"/>
    <property type="project" value="UniProtKB-KW"/>
</dbReference>
<dbReference type="OrthoDB" id="2993351at2759"/>
<keyword evidence="2" id="KW-0479">Metal-binding</keyword>
<dbReference type="GO" id="GO:0016846">
    <property type="term" value="F:carbon-sulfur lyase activity"/>
    <property type="evidence" value="ECO:0007669"/>
    <property type="project" value="InterPro"/>
</dbReference>
<gene>
    <name evidence="5" type="ORF">MSAN_02339600</name>
</gene>
<dbReference type="Gene3D" id="2.170.150.70">
    <property type="match status" value="2"/>
</dbReference>
<dbReference type="PANTHER" id="PTHR28620">
    <property type="entry name" value="CENTROMERE PROTEIN V"/>
    <property type="match status" value="1"/>
</dbReference>
<name>A0A8H7CF28_9AGAR</name>
<accession>A0A8H7CF28</accession>
<evidence type="ECO:0000256" key="1">
    <source>
        <dbReference type="ARBA" id="ARBA00005495"/>
    </source>
</evidence>
<keyword evidence="6" id="KW-1185">Reference proteome</keyword>
<feature type="domain" description="CENP-V/GFA" evidence="4">
    <location>
        <begin position="150"/>
        <end position="263"/>
    </location>
</feature>
<evidence type="ECO:0000256" key="3">
    <source>
        <dbReference type="ARBA" id="ARBA00022833"/>
    </source>
</evidence>
<dbReference type="AlphaFoldDB" id="A0A8H7CF28"/>
<sequence length="274" mass="30174">MSDTPQSADREYHGNCHCGAFKFKLTVPEIKGGLSCNCSICSKNGYVWTYARQDQFTVVKGDENTTLQSYLFGKREVAHKFCPTCGTSVMEVHVAPGSDRPMGVNIRALEGVELDSLKVDLADDGIAMQPPYQMPEPVLTGSVPEGITAYHGSCHCGALAFTLLSAEKITEATFCNCSICHRDGVLWTYHESDTVSWRGMDSAAVEYTFGHRKVFHGFCKTCGVSVFEKVRETNTPNDTRTSLNVRTINSELDLGALEMKMWDGKAILPAYQVD</sequence>
<evidence type="ECO:0000259" key="4">
    <source>
        <dbReference type="PROSITE" id="PS51891"/>
    </source>
</evidence>
<comment type="similarity">
    <text evidence="1">Belongs to the Gfa family.</text>
</comment>
<dbReference type="Pfam" id="PF04828">
    <property type="entry name" value="GFA"/>
    <property type="match status" value="2"/>
</dbReference>
<keyword evidence="3" id="KW-0862">Zinc</keyword>
<organism evidence="5 6">
    <name type="scientific">Mycena sanguinolenta</name>
    <dbReference type="NCBI Taxonomy" id="230812"/>
    <lineage>
        <taxon>Eukaryota</taxon>
        <taxon>Fungi</taxon>
        <taxon>Dikarya</taxon>
        <taxon>Basidiomycota</taxon>
        <taxon>Agaricomycotina</taxon>
        <taxon>Agaricomycetes</taxon>
        <taxon>Agaricomycetidae</taxon>
        <taxon>Agaricales</taxon>
        <taxon>Marasmiineae</taxon>
        <taxon>Mycenaceae</taxon>
        <taxon>Mycena</taxon>
    </lineage>
</organism>
<dbReference type="Proteomes" id="UP000623467">
    <property type="component" value="Unassembled WGS sequence"/>
</dbReference>
<dbReference type="InterPro" id="IPR011057">
    <property type="entry name" value="Mss4-like_sf"/>
</dbReference>
<protein>
    <submittedName>
        <fullName evidence="5">GFA domain-containing protein</fullName>
    </submittedName>
</protein>
<proteinExistence type="inferred from homology"/>
<evidence type="ECO:0000256" key="2">
    <source>
        <dbReference type="ARBA" id="ARBA00022723"/>
    </source>
</evidence>
<evidence type="ECO:0000313" key="5">
    <source>
        <dbReference type="EMBL" id="KAF7335289.1"/>
    </source>
</evidence>
<dbReference type="PANTHER" id="PTHR28620:SF1">
    <property type="entry name" value="CENP-V_GFA DOMAIN-CONTAINING PROTEIN"/>
    <property type="match status" value="1"/>
</dbReference>
<dbReference type="EMBL" id="JACAZH010000041">
    <property type="protein sequence ID" value="KAF7335289.1"/>
    <property type="molecule type" value="Genomic_DNA"/>
</dbReference>
<evidence type="ECO:0000313" key="6">
    <source>
        <dbReference type="Proteomes" id="UP000623467"/>
    </source>
</evidence>
<dbReference type="SUPFAM" id="SSF51316">
    <property type="entry name" value="Mss4-like"/>
    <property type="match status" value="2"/>
</dbReference>